<dbReference type="AlphaFoldDB" id="A0A326RPY5"/>
<evidence type="ECO:0000313" key="2">
    <source>
        <dbReference type="EMBL" id="PZV81570.1"/>
    </source>
</evidence>
<feature type="chain" id="PRO_5016349020" description="Carbohydrate binding protein" evidence="1">
    <location>
        <begin position="20"/>
        <end position="188"/>
    </location>
</feature>
<dbReference type="OrthoDB" id="836972at2"/>
<keyword evidence="3" id="KW-1185">Reference proteome</keyword>
<organism evidence="2 3">
    <name type="scientific">Algoriphagus aquaeductus</name>
    <dbReference type="NCBI Taxonomy" id="475299"/>
    <lineage>
        <taxon>Bacteria</taxon>
        <taxon>Pseudomonadati</taxon>
        <taxon>Bacteroidota</taxon>
        <taxon>Cytophagia</taxon>
        <taxon>Cytophagales</taxon>
        <taxon>Cyclobacteriaceae</taxon>
        <taxon>Algoriphagus</taxon>
    </lineage>
</organism>
<dbReference type="RefSeq" id="WP_111393557.1">
    <property type="nucleotide sequence ID" value="NZ_JBJINY010000036.1"/>
</dbReference>
<name>A0A326RPY5_9BACT</name>
<keyword evidence="1" id="KW-0732">Signal</keyword>
<evidence type="ECO:0008006" key="4">
    <source>
        <dbReference type="Google" id="ProtNLM"/>
    </source>
</evidence>
<protein>
    <recommendedName>
        <fullName evidence="4">Carbohydrate binding protein</fullName>
    </recommendedName>
</protein>
<sequence length="188" mass="20474">MLKKVTLKSILFLLLVACSGDDILPSGTELLTNSNLSFYPDSVFPWTNSQLGDIKIGVSKEVFMTGNRSLFIENLDSLIAPSGTWTQTYSGPMPSPGSSVELTAFIKGVNVKNRTEGRVGVAFRAYPASDRNGSAGVTLNLQGDFDWTLVRATLDDFPADADFIIVNLFYPSLTTGTIYFDEISLKVK</sequence>
<dbReference type="Proteomes" id="UP000248917">
    <property type="component" value="Unassembled WGS sequence"/>
</dbReference>
<feature type="signal peptide" evidence="1">
    <location>
        <begin position="1"/>
        <end position="19"/>
    </location>
</feature>
<reference evidence="2 3" key="1">
    <citation type="submission" date="2018-06" db="EMBL/GenBank/DDBJ databases">
        <title>Genomic Encyclopedia of Archaeal and Bacterial Type Strains, Phase II (KMG-II): from individual species to whole genera.</title>
        <authorList>
            <person name="Goeker M."/>
        </authorList>
    </citation>
    <scope>NUCLEOTIDE SEQUENCE [LARGE SCALE GENOMIC DNA]</scope>
    <source>
        <strain evidence="2 3">T4</strain>
    </source>
</reference>
<comment type="caution">
    <text evidence="2">The sequence shown here is derived from an EMBL/GenBank/DDBJ whole genome shotgun (WGS) entry which is preliminary data.</text>
</comment>
<proteinExistence type="predicted"/>
<evidence type="ECO:0000313" key="3">
    <source>
        <dbReference type="Proteomes" id="UP000248917"/>
    </source>
</evidence>
<gene>
    <name evidence="2" type="ORF">CLV31_110102</name>
</gene>
<dbReference type="Gene3D" id="2.60.120.260">
    <property type="entry name" value="Galactose-binding domain-like"/>
    <property type="match status" value="1"/>
</dbReference>
<accession>A0A326RPY5</accession>
<dbReference type="EMBL" id="QKTX01000010">
    <property type="protein sequence ID" value="PZV81570.1"/>
    <property type="molecule type" value="Genomic_DNA"/>
</dbReference>
<evidence type="ECO:0000256" key="1">
    <source>
        <dbReference type="SAM" id="SignalP"/>
    </source>
</evidence>